<dbReference type="PANTHER" id="PTHR13035:SF0">
    <property type="entry name" value="PROTEIN N-TERMINAL GLUTAMINE AMIDOHYDROLASE"/>
    <property type="match status" value="1"/>
</dbReference>
<evidence type="ECO:0000313" key="11">
    <source>
        <dbReference type="Proteomes" id="UP001148018"/>
    </source>
</evidence>
<evidence type="ECO:0000256" key="4">
    <source>
        <dbReference type="ARBA" id="ARBA00012718"/>
    </source>
</evidence>
<dbReference type="EMBL" id="JANIIK010000044">
    <property type="protein sequence ID" value="KAJ3604636.1"/>
    <property type="molecule type" value="Genomic_DNA"/>
</dbReference>
<evidence type="ECO:0000313" key="10">
    <source>
        <dbReference type="EMBL" id="KAJ3604636.1"/>
    </source>
</evidence>
<dbReference type="EC" id="3.5.1.122" evidence="4 8"/>
<dbReference type="InterPro" id="IPR039733">
    <property type="entry name" value="NTAQ1"/>
</dbReference>
<evidence type="ECO:0000256" key="7">
    <source>
        <dbReference type="ARBA" id="ARBA00048768"/>
    </source>
</evidence>
<keyword evidence="6 8" id="KW-0378">Hydrolase</keyword>
<sequence>MQRDGYRSIAPPEESRVYTSCYCEENVWQLCECVRAQSPQLVGEVSAVFISNLRRTVPLWKQKSGHGDKPVIWDYHVVLLHQSSRWGKSFIYDLDSVLPFPCRLQLYTDQAFRSDQGLKPAFWRKVRVIPAEVFLKTFSSDRSHMKEAGGWRMPPPSYPCIQTPESVMNLDDFISMDPSVGVGDVFLLSEFIKRFTENLGP</sequence>
<comment type="similarity">
    <text evidence="2 8">Belongs to the NTAQ1 family.</text>
</comment>
<dbReference type="GO" id="GO:0005829">
    <property type="term" value="C:cytosol"/>
    <property type="evidence" value="ECO:0007669"/>
    <property type="project" value="TreeGrafter"/>
</dbReference>
<evidence type="ECO:0000256" key="2">
    <source>
        <dbReference type="ARBA" id="ARBA00008985"/>
    </source>
</evidence>
<dbReference type="AlphaFoldDB" id="A0A9Q0EF90"/>
<dbReference type="GO" id="GO:0070773">
    <property type="term" value="F:protein-N-terminal glutamine amidohydrolase activity"/>
    <property type="evidence" value="ECO:0007669"/>
    <property type="project" value="UniProtKB-UniRule"/>
</dbReference>
<accession>A0A9Q0EF90</accession>
<dbReference type="InterPro" id="IPR023128">
    <property type="entry name" value="Prot_N_Gln_amidohydro_ab_roll"/>
</dbReference>
<evidence type="ECO:0000259" key="9">
    <source>
        <dbReference type="Pfam" id="PF09764"/>
    </source>
</evidence>
<comment type="function">
    <text evidence="1">Mediates the side-chain deamidation of N-terminal glutamine residues to glutamate, an important step in N-end rule pathway of protein degradation. Conversion of the resulting N-terminal glutamine to glutamate renders the protein susceptible to arginylation, polyubiquitination and degradation as specified by the N-end rule. Does not act on substrates with internal or C-terminal glutamine and does not act on non-glutamine residues in any position. Does not deaminate acetylated N-terminal glutamine. With the exception of proline, all tested second-position residues on substrate peptides do not greatly influence the activity. In contrast, a proline at position 2, virtually abolishes deamidation of N-terminal glutamine.</text>
</comment>
<dbReference type="InterPro" id="IPR037132">
    <property type="entry name" value="N_Gln_amidohydro_ab_roll_sf"/>
</dbReference>
<dbReference type="Proteomes" id="UP001148018">
    <property type="component" value="Unassembled WGS sequence"/>
</dbReference>
<evidence type="ECO:0000256" key="6">
    <source>
        <dbReference type="ARBA" id="ARBA00022801"/>
    </source>
</evidence>
<proteinExistence type="inferred from homology"/>
<dbReference type="Gene3D" id="3.10.620.10">
    <property type="entry name" value="Protein N-terminal glutamine amidohydrolase, alpha beta roll"/>
    <property type="match status" value="1"/>
</dbReference>
<dbReference type="Pfam" id="PF09764">
    <property type="entry name" value="Nt_Gln_amidase"/>
    <property type="match status" value="1"/>
</dbReference>
<gene>
    <name evidence="10" type="ORF">NHX12_029376</name>
</gene>
<comment type="catalytic activity">
    <reaction evidence="7 8">
        <text>N-terminal L-glutaminyl-[protein] + H2O = N-terminal L-glutamyl-[protein] + NH4(+)</text>
        <dbReference type="Rhea" id="RHEA:50680"/>
        <dbReference type="Rhea" id="RHEA-COMP:12668"/>
        <dbReference type="Rhea" id="RHEA-COMP:12777"/>
        <dbReference type="ChEBI" id="CHEBI:15377"/>
        <dbReference type="ChEBI" id="CHEBI:28938"/>
        <dbReference type="ChEBI" id="CHEBI:64721"/>
        <dbReference type="ChEBI" id="CHEBI:64722"/>
        <dbReference type="EC" id="3.5.1.122"/>
    </reaction>
</comment>
<evidence type="ECO:0000256" key="5">
    <source>
        <dbReference type="ARBA" id="ARBA00021247"/>
    </source>
</evidence>
<dbReference type="FunFam" id="3.10.620.10:FF:000001">
    <property type="entry name" value="Blast:Protein N-terminal glutamine amidohydrolase"/>
    <property type="match status" value="1"/>
</dbReference>
<keyword evidence="11" id="KW-1185">Reference proteome</keyword>
<dbReference type="GO" id="GO:0008418">
    <property type="term" value="F:protein-N-terminal asparagine amidohydrolase activity"/>
    <property type="evidence" value="ECO:0007669"/>
    <property type="project" value="UniProtKB-UniRule"/>
</dbReference>
<reference evidence="10" key="1">
    <citation type="submission" date="2022-07" db="EMBL/GenBank/DDBJ databases">
        <title>Chromosome-level genome of Muraenolepis orangiensis.</title>
        <authorList>
            <person name="Kim J."/>
        </authorList>
    </citation>
    <scope>NUCLEOTIDE SEQUENCE</scope>
    <source>
        <strain evidence="10">KU_S4_2022</strain>
        <tissue evidence="10">Muscle</tissue>
    </source>
</reference>
<evidence type="ECO:0000256" key="8">
    <source>
        <dbReference type="RuleBase" id="RU367082"/>
    </source>
</evidence>
<evidence type="ECO:0000256" key="3">
    <source>
        <dbReference type="ARBA" id="ARBA00011245"/>
    </source>
</evidence>
<organism evidence="10 11">
    <name type="scientific">Muraenolepis orangiensis</name>
    <name type="common">Patagonian moray cod</name>
    <dbReference type="NCBI Taxonomy" id="630683"/>
    <lineage>
        <taxon>Eukaryota</taxon>
        <taxon>Metazoa</taxon>
        <taxon>Chordata</taxon>
        <taxon>Craniata</taxon>
        <taxon>Vertebrata</taxon>
        <taxon>Euteleostomi</taxon>
        <taxon>Actinopterygii</taxon>
        <taxon>Neopterygii</taxon>
        <taxon>Teleostei</taxon>
        <taxon>Neoteleostei</taxon>
        <taxon>Acanthomorphata</taxon>
        <taxon>Zeiogadaria</taxon>
        <taxon>Gadariae</taxon>
        <taxon>Gadiformes</taxon>
        <taxon>Muraenolepidoidei</taxon>
        <taxon>Muraenolepididae</taxon>
        <taxon>Muraenolepis</taxon>
    </lineage>
</organism>
<name>A0A9Q0EF90_9TELE</name>
<dbReference type="PANTHER" id="PTHR13035">
    <property type="entry name" value="PROTEIN N-TERMINAL GLUTAMINE AMIDOHYDROLASE"/>
    <property type="match status" value="1"/>
</dbReference>
<feature type="domain" description="Protein N-terminal glutamine amidohydrolase alpha beta roll" evidence="9">
    <location>
        <begin position="18"/>
        <end position="195"/>
    </location>
</feature>
<comment type="caution">
    <text evidence="10">The sequence shown here is derived from an EMBL/GenBank/DDBJ whole genome shotgun (WGS) entry which is preliminary data.</text>
</comment>
<evidence type="ECO:0000256" key="1">
    <source>
        <dbReference type="ARBA" id="ARBA00002022"/>
    </source>
</evidence>
<comment type="subunit">
    <text evidence="3 8">Monomer.</text>
</comment>
<dbReference type="OrthoDB" id="191192at2759"/>
<dbReference type="GO" id="GO:0005634">
    <property type="term" value="C:nucleus"/>
    <property type="evidence" value="ECO:0007669"/>
    <property type="project" value="TreeGrafter"/>
</dbReference>
<protein>
    <recommendedName>
        <fullName evidence="5 8">Protein N-terminal glutamine amidohydrolase</fullName>
        <ecNumber evidence="4 8">3.5.1.122</ecNumber>
    </recommendedName>
    <alternativeName>
        <fullName evidence="8">Protein NH2-terminal glutamine deamidase</fullName>
    </alternativeName>
</protein>